<protein>
    <recommendedName>
        <fullName evidence="9">Lysine-specific metallo-endopeptidase domain-containing protein</fullName>
    </recommendedName>
</protein>
<keyword evidence="5" id="KW-0378">Hydrolase</keyword>
<evidence type="ECO:0000256" key="2">
    <source>
        <dbReference type="ARBA" id="ARBA00010279"/>
    </source>
</evidence>
<keyword evidence="3" id="KW-0645">Protease</keyword>
<sequence>MFANLELLFLATLFTTGACIPGLSLAVHGPAEVDGVHNLKVTATLTNTGNETLKLLNDPRGPLSHIATNTFSILSSSGSKPNFNGVKLKYVPSKIIEMDDDSLFTVLEPGKSVSIDHDLSSAYNFTGSGEGAYSVEARNKFHYVDPKTKKAVAIEAVSQEYKVSSLVGKLAVARSTVSTTAIERRSHPSLSKRTGFAGCNDDQISQVFEAIPAVQKYASSALKYLQSTGNTERYTTWFGQLTKERHDTVTDHYTKLSGNDFPEFVYNCECSQPGVFAYVVPDDFGVVHLCDAFWTAPVSGTDSKGGTILHESSHFTKNGGTDDHAYGHSACQTLAQSDPDQAIDNADSHEYFAENEGPVLQ</sequence>
<evidence type="ECO:0000256" key="4">
    <source>
        <dbReference type="ARBA" id="ARBA00022723"/>
    </source>
</evidence>
<gene>
    <name evidence="10" type="ORF">V5O48_015184</name>
</gene>
<evidence type="ECO:0000256" key="7">
    <source>
        <dbReference type="ARBA" id="ARBA00023049"/>
    </source>
</evidence>
<comment type="similarity">
    <text evidence="2">Belongs to the peptidase M35 family.</text>
</comment>
<dbReference type="PANTHER" id="PTHR37016:SF3">
    <property type="entry name" value="NEUTRAL PROTEASE 2-RELATED"/>
    <property type="match status" value="1"/>
</dbReference>
<feature type="chain" id="PRO_5045090733" description="Lysine-specific metallo-endopeptidase domain-containing protein" evidence="8">
    <location>
        <begin position="20"/>
        <end position="361"/>
    </location>
</feature>
<dbReference type="Gene3D" id="2.60.40.2970">
    <property type="match status" value="1"/>
</dbReference>
<reference evidence="10 11" key="1">
    <citation type="submission" date="2024-02" db="EMBL/GenBank/DDBJ databases">
        <title>A draft genome for the cacao thread blight pathogen Marasmius crinis-equi.</title>
        <authorList>
            <person name="Cohen S.P."/>
            <person name="Baruah I.K."/>
            <person name="Amoako-Attah I."/>
            <person name="Bukari Y."/>
            <person name="Meinhardt L.W."/>
            <person name="Bailey B.A."/>
        </authorList>
    </citation>
    <scope>NUCLEOTIDE SEQUENCE [LARGE SCALE GENOMIC DNA]</scope>
    <source>
        <strain evidence="10 11">GH-76</strain>
    </source>
</reference>
<dbReference type="PANTHER" id="PTHR37016">
    <property type="match status" value="1"/>
</dbReference>
<evidence type="ECO:0000313" key="11">
    <source>
        <dbReference type="Proteomes" id="UP001465976"/>
    </source>
</evidence>
<keyword evidence="4" id="KW-0479">Metal-binding</keyword>
<evidence type="ECO:0000256" key="1">
    <source>
        <dbReference type="ARBA" id="ARBA00001947"/>
    </source>
</evidence>
<comment type="caution">
    <text evidence="10">The sequence shown here is derived from an EMBL/GenBank/DDBJ whole genome shotgun (WGS) entry which is preliminary data.</text>
</comment>
<dbReference type="InterPro" id="IPR024079">
    <property type="entry name" value="MetalloPept_cat_dom_sf"/>
</dbReference>
<organism evidence="10 11">
    <name type="scientific">Marasmius crinis-equi</name>
    <dbReference type="NCBI Taxonomy" id="585013"/>
    <lineage>
        <taxon>Eukaryota</taxon>
        <taxon>Fungi</taxon>
        <taxon>Dikarya</taxon>
        <taxon>Basidiomycota</taxon>
        <taxon>Agaricomycotina</taxon>
        <taxon>Agaricomycetes</taxon>
        <taxon>Agaricomycetidae</taxon>
        <taxon>Agaricales</taxon>
        <taxon>Marasmiineae</taxon>
        <taxon>Marasmiaceae</taxon>
        <taxon>Marasmius</taxon>
    </lineage>
</organism>
<accession>A0ABR3EVA1</accession>
<dbReference type="Gene3D" id="3.40.390.10">
    <property type="entry name" value="Collagenase (Catalytic Domain)"/>
    <property type="match status" value="1"/>
</dbReference>
<keyword evidence="7" id="KW-0482">Metalloprotease</keyword>
<dbReference type="SUPFAM" id="SSF55486">
    <property type="entry name" value="Metalloproteases ('zincins'), catalytic domain"/>
    <property type="match status" value="1"/>
</dbReference>
<evidence type="ECO:0000256" key="3">
    <source>
        <dbReference type="ARBA" id="ARBA00022670"/>
    </source>
</evidence>
<dbReference type="SMART" id="SM01351">
    <property type="entry name" value="Aspzincin_M35"/>
    <property type="match status" value="1"/>
</dbReference>
<keyword evidence="11" id="KW-1185">Reference proteome</keyword>
<name>A0ABR3EVA1_9AGAR</name>
<feature type="signal peptide" evidence="8">
    <location>
        <begin position="1"/>
        <end position="19"/>
    </location>
</feature>
<evidence type="ECO:0000313" key="10">
    <source>
        <dbReference type="EMBL" id="KAL0566820.1"/>
    </source>
</evidence>
<dbReference type="Pfam" id="PF14521">
    <property type="entry name" value="Aspzincin_M35"/>
    <property type="match status" value="1"/>
</dbReference>
<evidence type="ECO:0000256" key="6">
    <source>
        <dbReference type="ARBA" id="ARBA00022833"/>
    </source>
</evidence>
<proteinExistence type="inferred from homology"/>
<evidence type="ECO:0000256" key="8">
    <source>
        <dbReference type="SAM" id="SignalP"/>
    </source>
</evidence>
<dbReference type="InterPro" id="IPR050414">
    <property type="entry name" value="Fungal_M35_metalloproteases"/>
</dbReference>
<keyword evidence="6" id="KW-0862">Zinc</keyword>
<dbReference type="InterPro" id="IPR029463">
    <property type="entry name" value="Lys_MEP"/>
</dbReference>
<evidence type="ECO:0000259" key="9">
    <source>
        <dbReference type="SMART" id="SM01351"/>
    </source>
</evidence>
<comment type="cofactor">
    <cofactor evidence="1">
        <name>Zn(2+)</name>
        <dbReference type="ChEBI" id="CHEBI:29105"/>
    </cofactor>
</comment>
<dbReference type="Proteomes" id="UP001465976">
    <property type="component" value="Unassembled WGS sequence"/>
</dbReference>
<evidence type="ECO:0000256" key="5">
    <source>
        <dbReference type="ARBA" id="ARBA00022801"/>
    </source>
</evidence>
<keyword evidence="8" id="KW-0732">Signal</keyword>
<dbReference type="EMBL" id="JBAHYK010001764">
    <property type="protein sequence ID" value="KAL0566820.1"/>
    <property type="molecule type" value="Genomic_DNA"/>
</dbReference>
<feature type="domain" description="Lysine-specific metallo-endopeptidase" evidence="9">
    <location>
        <begin position="223"/>
        <end position="354"/>
    </location>
</feature>